<evidence type="ECO:0000313" key="7">
    <source>
        <dbReference type="Proteomes" id="UP000254889"/>
    </source>
</evidence>
<evidence type="ECO:0000256" key="1">
    <source>
        <dbReference type="ARBA" id="ARBA00022679"/>
    </source>
</evidence>
<dbReference type="Gene3D" id="3.40.50.10330">
    <property type="entry name" value="Probable inorganic polyphosphate/atp-NAD kinase, domain 1"/>
    <property type="match status" value="1"/>
</dbReference>
<dbReference type="GO" id="GO:0016301">
    <property type="term" value="F:kinase activity"/>
    <property type="evidence" value="ECO:0007669"/>
    <property type="project" value="UniProtKB-KW"/>
</dbReference>
<name>A0A345ZW40_9HYPH</name>
<accession>A0A345ZW40</accession>
<gene>
    <name evidence="6" type="ORF">DW352_11790</name>
</gene>
<dbReference type="EMBL" id="CP031417">
    <property type="protein sequence ID" value="AXK81137.1"/>
    <property type="molecule type" value="Genomic_DNA"/>
</dbReference>
<keyword evidence="3" id="KW-0418">Kinase</keyword>
<evidence type="ECO:0000256" key="3">
    <source>
        <dbReference type="ARBA" id="ARBA00022777"/>
    </source>
</evidence>
<dbReference type="Gene3D" id="2.60.200.40">
    <property type="match status" value="1"/>
</dbReference>
<dbReference type="KEGG" id="ptaw:DW352_11790"/>
<feature type="domain" description="DAGKc" evidence="5">
    <location>
        <begin position="1"/>
        <end position="126"/>
    </location>
</feature>
<organism evidence="6 7">
    <name type="scientific">Pseudolabrys taiwanensis</name>
    <dbReference type="NCBI Taxonomy" id="331696"/>
    <lineage>
        <taxon>Bacteria</taxon>
        <taxon>Pseudomonadati</taxon>
        <taxon>Pseudomonadota</taxon>
        <taxon>Alphaproteobacteria</taxon>
        <taxon>Hyphomicrobiales</taxon>
        <taxon>Xanthobacteraceae</taxon>
        <taxon>Pseudolabrys</taxon>
    </lineage>
</organism>
<dbReference type="Pfam" id="PF19279">
    <property type="entry name" value="YegS_C"/>
    <property type="match status" value="1"/>
</dbReference>
<evidence type="ECO:0000256" key="2">
    <source>
        <dbReference type="ARBA" id="ARBA00022741"/>
    </source>
</evidence>
<reference evidence="6 7" key="1">
    <citation type="submission" date="2018-07" db="EMBL/GenBank/DDBJ databases">
        <authorList>
            <person name="Quirk P.G."/>
            <person name="Krulwich T.A."/>
        </authorList>
    </citation>
    <scope>NUCLEOTIDE SEQUENCE [LARGE SCALE GENOMIC DNA]</scope>
    <source>
        <strain evidence="6 7">CC-BB4</strain>
    </source>
</reference>
<dbReference type="PANTHER" id="PTHR12358">
    <property type="entry name" value="SPHINGOSINE KINASE"/>
    <property type="match status" value="1"/>
</dbReference>
<dbReference type="GO" id="GO:0005524">
    <property type="term" value="F:ATP binding"/>
    <property type="evidence" value="ECO:0007669"/>
    <property type="project" value="UniProtKB-KW"/>
</dbReference>
<evidence type="ECO:0000256" key="4">
    <source>
        <dbReference type="ARBA" id="ARBA00022840"/>
    </source>
</evidence>
<keyword evidence="4" id="KW-0067">ATP-binding</keyword>
<dbReference type="PROSITE" id="PS50146">
    <property type="entry name" value="DAGK"/>
    <property type="match status" value="1"/>
</dbReference>
<dbReference type="InterPro" id="IPR050187">
    <property type="entry name" value="Lipid_Phosphate_FormReg"/>
</dbReference>
<dbReference type="RefSeq" id="WP_115691460.1">
    <property type="nucleotide sequence ID" value="NZ_CP031417.1"/>
</dbReference>
<dbReference type="InterPro" id="IPR016064">
    <property type="entry name" value="NAD/diacylglycerol_kinase_sf"/>
</dbReference>
<dbReference type="Pfam" id="PF00781">
    <property type="entry name" value="DAGK_cat"/>
    <property type="match status" value="1"/>
</dbReference>
<dbReference type="OrthoDB" id="142078at2"/>
<dbReference type="SMART" id="SM00046">
    <property type="entry name" value="DAGKc"/>
    <property type="match status" value="1"/>
</dbReference>
<dbReference type="Proteomes" id="UP000254889">
    <property type="component" value="Chromosome"/>
</dbReference>
<dbReference type="AlphaFoldDB" id="A0A345ZW40"/>
<evidence type="ECO:0000259" key="5">
    <source>
        <dbReference type="PROSITE" id="PS50146"/>
    </source>
</evidence>
<dbReference type="PANTHER" id="PTHR12358:SF54">
    <property type="entry name" value="SPHINGOSINE KINASE RELATED PROTEIN"/>
    <property type="match status" value="1"/>
</dbReference>
<sequence>MRAILCHNPTAGTKGHDKDAILGALKLGDIEARYISTKDDDFQENLTEALKKSVDFVIAAGGDGTIGRVLTALADRSVPVALLPLGTANNAARSLGIAGTPQELVETWKPERTAPVDIGSVKAPWGTTRFLEAFGVGAFPELLLTAAKGKKPEGANNLRKGRALLQKTLKDAKPIDIEVIVDGRSVRGEFLGVEVMNIPFTGPGLPFAEKADVGDGKLDVIFFDVDRRKELIEWLEAPLESRPPVTMRKGEKIELIWADAPNRIDDRGFDNEGKKLVAEITCEEEQVNVLIPVKHPAQQVAEAKAKSA</sequence>
<protein>
    <recommendedName>
        <fullName evidence="5">DAGKc domain-containing protein</fullName>
    </recommendedName>
</protein>
<evidence type="ECO:0000313" key="6">
    <source>
        <dbReference type="EMBL" id="AXK81137.1"/>
    </source>
</evidence>
<keyword evidence="7" id="KW-1185">Reference proteome</keyword>
<dbReference type="InterPro" id="IPR017438">
    <property type="entry name" value="ATP-NAD_kinase_N"/>
</dbReference>
<keyword evidence="2" id="KW-0547">Nucleotide-binding</keyword>
<proteinExistence type="predicted"/>
<keyword evidence="1" id="KW-0808">Transferase</keyword>
<dbReference type="SUPFAM" id="SSF111331">
    <property type="entry name" value="NAD kinase/diacylglycerol kinase-like"/>
    <property type="match status" value="1"/>
</dbReference>
<dbReference type="InterPro" id="IPR001206">
    <property type="entry name" value="Diacylglycerol_kinase_cat_dom"/>
</dbReference>
<dbReference type="InterPro" id="IPR045540">
    <property type="entry name" value="YegS/DAGK_C"/>
</dbReference>